<keyword evidence="9 13" id="KW-0408">Iron</keyword>
<protein>
    <recommendedName>
        <fullName evidence="13">3-isopropylmalate dehydratase large subunit</fullName>
        <ecNumber evidence="13">4.2.1.33</ecNumber>
    </recommendedName>
    <alternativeName>
        <fullName evidence="13">Alpha-IPM isomerase</fullName>
        <shortName evidence="13">IPMI</shortName>
    </alternativeName>
    <alternativeName>
        <fullName evidence="13">Isopropylmalate isomerase</fullName>
    </alternativeName>
</protein>
<comment type="pathway">
    <text evidence="3 13">Amino-acid biosynthesis; L-leucine biosynthesis; L-leucine from 3-methyl-2-oxobutanoate: step 2/4.</text>
</comment>
<keyword evidence="15" id="KW-0413">Isomerase</keyword>
<evidence type="ECO:0000256" key="6">
    <source>
        <dbReference type="ARBA" id="ARBA00022485"/>
    </source>
</evidence>
<dbReference type="HAMAP" id="MF_01026">
    <property type="entry name" value="LeuC_type1"/>
    <property type="match status" value="1"/>
</dbReference>
<dbReference type="GO" id="GO:0009098">
    <property type="term" value="P:L-leucine biosynthetic process"/>
    <property type="evidence" value="ECO:0007669"/>
    <property type="project" value="UniProtKB-UniRule"/>
</dbReference>
<evidence type="ECO:0000256" key="3">
    <source>
        <dbReference type="ARBA" id="ARBA00004729"/>
    </source>
</evidence>
<comment type="similarity">
    <text evidence="13">Belongs to the aconitase/IPM isomerase family. LeuC type 1 subfamily.</text>
</comment>
<keyword evidence="12 13" id="KW-0100">Branched-chain amino acid biosynthesis</keyword>
<accession>A0A069PMS8</accession>
<evidence type="ECO:0000256" key="7">
    <source>
        <dbReference type="ARBA" id="ARBA00022605"/>
    </source>
</evidence>
<dbReference type="InterPro" id="IPR001030">
    <property type="entry name" value="Acoase/IPM_deHydtase_lsu_aba"/>
</dbReference>
<dbReference type="FunFam" id="3.30.499.10:FF:000007">
    <property type="entry name" value="3-isopropylmalate dehydratase large subunit"/>
    <property type="match status" value="1"/>
</dbReference>
<dbReference type="PROSITE" id="PS00450">
    <property type="entry name" value="ACONITASE_1"/>
    <property type="match status" value="1"/>
</dbReference>
<feature type="binding site" evidence="13">
    <location>
        <position position="431"/>
    </location>
    <ligand>
        <name>[4Fe-4S] cluster</name>
        <dbReference type="ChEBI" id="CHEBI:49883"/>
    </ligand>
</feature>
<dbReference type="InterPro" id="IPR036008">
    <property type="entry name" value="Aconitase_4Fe-4S_dom"/>
</dbReference>
<keyword evidence="5 13" id="KW-0432">Leucine biosynthesis</keyword>
<dbReference type="Proteomes" id="UP000027466">
    <property type="component" value="Unassembled WGS sequence"/>
</dbReference>
<dbReference type="GO" id="GO:0046872">
    <property type="term" value="F:metal ion binding"/>
    <property type="evidence" value="ECO:0007669"/>
    <property type="project" value="UniProtKB-KW"/>
</dbReference>
<comment type="subunit">
    <text evidence="4 13">Heterodimer of LeuC and LeuD.</text>
</comment>
<dbReference type="GO" id="GO:0003861">
    <property type="term" value="F:3-isopropylmalate dehydratase activity"/>
    <property type="evidence" value="ECO:0007669"/>
    <property type="project" value="UniProtKB-UniRule"/>
</dbReference>
<dbReference type="EC" id="4.2.1.33" evidence="13"/>
<comment type="function">
    <text evidence="2 13">Catalyzes the isomerization between 2-isopropylmalate and 3-isopropylmalate, via the formation of 2-isopropylmaleate.</text>
</comment>
<feature type="domain" description="Aconitase/3-isopropylmalate dehydratase large subunit alpha/beta/alpha" evidence="14">
    <location>
        <begin position="28"/>
        <end position="478"/>
    </location>
</feature>
<comment type="catalytic activity">
    <reaction evidence="1 13">
        <text>(2R,3S)-3-isopropylmalate = (2S)-2-isopropylmalate</text>
        <dbReference type="Rhea" id="RHEA:32287"/>
        <dbReference type="ChEBI" id="CHEBI:1178"/>
        <dbReference type="ChEBI" id="CHEBI:35121"/>
        <dbReference type="EC" id="4.2.1.33"/>
    </reaction>
</comment>
<keyword evidence="7 13" id="KW-0028">Amino-acid biosynthesis</keyword>
<dbReference type="UniPathway" id="UPA00048">
    <property type="reaction ID" value="UER00071"/>
</dbReference>
<name>A0A069PMS8_9BURK</name>
<dbReference type="AlphaFoldDB" id="A0A069PMS8"/>
<dbReference type="Pfam" id="PF00330">
    <property type="entry name" value="Aconitase"/>
    <property type="match status" value="1"/>
</dbReference>
<proteinExistence type="inferred from homology"/>
<dbReference type="Gene3D" id="3.30.499.10">
    <property type="entry name" value="Aconitase, domain 3"/>
    <property type="match status" value="2"/>
</dbReference>
<dbReference type="InterPro" id="IPR004430">
    <property type="entry name" value="3-IsopropMal_deHydase_lsu"/>
</dbReference>
<evidence type="ECO:0000256" key="13">
    <source>
        <dbReference type="HAMAP-Rule" id="MF_01026"/>
    </source>
</evidence>
<dbReference type="PANTHER" id="PTHR43822">
    <property type="entry name" value="HOMOACONITASE, MITOCHONDRIAL-RELATED"/>
    <property type="match status" value="1"/>
</dbReference>
<evidence type="ECO:0000256" key="5">
    <source>
        <dbReference type="ARBA" id="ARBA00022430"/>
    </source>
</evidence>
<feature type="binding site" evidence="13">
    <location>
        <position position="368"/>
    </location>
    <ligand>
        <name>[4Fe-4S] cluster</name>
        <dbReference type="ChEBI" id="CHEBI:49883"/>
    </ligand>
</feature>
<evidence type="ECO:0000313" key="15">
    <source>
        <dbReference type="EMBL" id="KDR41920.1"/>
    </source>
</evidence>
<dbReference type="EMBL" id="JFHC01000022">
    <property type="protein sequence ID" value="KDR41920.1"/>
    <property type="molecule type" value="Genomic_DNA"/>
</dbReference>
<dbReference type="GO" id="GO:0016853">
    <property type="term" value="F:isomerase activity"/>
    <property type="evidence" value="ECO:0007669"/>
    <property type="project" value="UniProtKB-KW"/>
</dbReference>
<evidence type="ECO:0000313" key="16">
    <source>
        <dbReference type="Proteomes" id="UP000027466"/>
    </source>
</evidence>
<keyword evidence="8 13" id="KW-0479">Metal-binding</keyword>
<sequence length="491" mass="52381">MRIGAPAAPAEGDIEVTLTTPAPRTLFDKIWSGHHVLEREDGQSLLYVDSHFLQDGSAPAFEMLRQRGLQAHAPRRAFATPDHYVPTRGRDLTSIADPEKRAMANALRDDSKRFGITYFGLDDIRQGIVHVVAPEQGLSRPGMLIVCGDSHTSTHGAVGALAFGIGATEVAHVLATQSLWQRKPKALRITLEGRLGQGVGAKDVILAIIAKIGAGGATGHVIEYAGPVMRGMSMEGRFTVCNMSIEAGARAGMIAPDDTTFNYLSGKPFAPQAERWDQEVSRWRALASDPGASFDKEVSIDVSSLRPMVTWGNSPEDALPIDGRVPDPATAPNAERKVSMQRALDYMGLTPGMPMDGLKIDRAFIGSCTNGRIEDLKAAAAVVKGRKVARSVEAWVVPGSGLVKQEAEALGLDRVFTDAGFQWREAGCSMCLGTNGDTVAPGERSASTTNRNFVGRQGPGSRTHLMSPAMVAAAALNGHLTDVRPMLAEAN</sequence>
<reference evidence="15 16" key="1">
    <citation type="submission" date="2014-03" db="EMBL/GenBank/DDBJ databases">
        <title>Draft Genome Sequences of Four Burkholderia Strains.</title>
        <authorList>
            <person name="Liu X.Y."/>
            <person name="Li C.X."/>
            <person name="Xu J.H."/>
        </authorList>
    </citation>
    <scope>NUCLEOTIDE SEQUENCE [LARGE SCALE GENOMIC DNA]</scope>
    <source>
        <strain evidence="15 16">DSM 50014</strain>
    </source>
</reference>
<organism evidence="15 16">
    <name type="scientific">Caballeronia glathei</name>
    <dbReference type="NCBI Taxonomy" id="60547"/>
    <lineage>
        <taxon>Bacteria</taxon>
        <taxon>Pseudomonadati</taxon>
        <taxon>Pseudomonadota</taxon>
        <taxon>Betaproteobacteria</taxon>
        <taxon>Burkholderiales</taxon>
        <taxon>Burkholderiaceae</taxon>
        <taxon>Caballeronia</taxon>
    </lineage>
</organism>
<evidence type="ECO:0000256" key="4">
    <source>
        <dbReference type="ARBA" id="ARBA00011271"/>
    </source>
</evidence>
<evidence type="ECO:0000256" key="1">
    <source>
        <dbReference type="ARBA" id="ARBA00000491"/>
    </source>
</evidence>
<evidence type="ECO:0000259" key="14">
    <source>
        <dbReference type="Pfam" id="PF00330"/>
    </source>
</evidence>
<dbReference type="GO" id="GO:0051539">
    <property type="term" value="F:4 iron, 4 sulfur cluster binding"/>
    <property type="evidence" value="ECO:0007669"/>
    <property type="project" value="UniProtKB-KW"/>
</dbReference>
<dbReference type="SUPFAM" id="SSF53732">
    <property type="entry name" value="Aconitase iron-sulfur domain"/>
    <property type="match status" value="1"/>
</dbReference>
<dbReference type="NCBIfam" id="NF004016">
    <property type="entry name" value="PRK05478.1"/>
    <property type="match status" value="1"/>
</dbReference>
<keyword evidence="10 13" id="KW-0411">Iron-sulfur</keyword>
<dbReference type="InterPro" id="IPR033941">
    <property type="entry name" value="IPMI_cat"/>
</dbReference>
<dbReference type="NCBIfam" id="TIGR00170">
    <property type="entry name" value="leuC"/>
    <property type="match status" value="1"/>
</dbReference>
<dbReference type="PRINTS" id="PR00415">
    <property type="entry name" value="ACONITASE"/>
</dbReference>
<dbReference type="InterPro" id="IPR018136">
    <property type="entry name" value="Aconitase_4Fe-4S_BS"/>
</dbReference>
<dbReference type="CDD" id="cd01583">
    <property type="entry name" value="IPMI"/>
    <property type="match status" value="1"/>
</dbReference>
<evidence type="ECO:0000256" key="12">
    <source>
        <dbReference type="ARBA" id="ARBA00023304"/>
    </source>
</evidence>
<keyword evidence="6 13" id="KW-0004">4Fe-4S</keyword>
<keyword evidence="16" id="KW-1185">Reference proteome</keyword>
<dbReference type="PROSITE" id="PS01244">
    <property type="entry name" value="ACONITASE_2"/>
    <property type="match status" value="1"/>
</dbReference>
<evidence type="ECO:0000256" key="8">
    <source>
        <dbReference type="ARBA" id="ARBA00022723"/>
    </source>
</evidence>
<dbReference type="NCBIfam" id="NF009116">
    <property type="entry name" value="PRK12466.1"/>
    <property type="match status" value="1"/>
</dbReference>
<gene>
    <name evidence="13" type="primary">leuC</name>
    <name evidence="15" type="ORF">BG61_14475</name>
</gene>
<evidence type="ECO:0000256" key="9">
    <source>
        <dbReference type="ARBA" id="ARBA00023004"/>
    </source>
</evidence>
<keyword evidence="11 13" id="KW-0456">Lyase</keyword>
<evidence type="ECO:0000256" key="11">
    <source>
        <dbReference type="ARBA" id="ARBA00023239"/>
    </source>
</evidence>
<feature type="binding site" evidence="13">
    <location>
        <position position="428"/>
    </location>
    <ligand>
        <name>[4Fe-4S] cluster</name>
        <dbReference type="ChEBI" id="CHEBI:49883"/>
    </ligand>
</feature>
<dbReference type="InterPro" id="IPR015931">
    <property type="entry name" value="Acnase/IPM_dHydase_lsu_aba_1/3"/>
</dbReference>
<comment type="caution">
    <text evidence="15">The sequence shown here is derived from an EMBL/GenBank/DDBJ whole genome shotgun (WGS) entry which is preliminary data.</text>
</comment>
<evidence type="ECO:0000256" key="2">
    <source>
        <dbReference type="ARBA" id="ARBA00002695"/>
    </source>
</evidence>
<evidence type="ECO:0000256" key="10">
    <source>
        <dbReference type="ARBA" id="ARBA00023014"/>
    </source>
</evidence>
<comment type="cofactor">
    <cofactor evidence="13">
        <name>[4Fe-4S] cluster</name>
        <dbReference type="ChEBI" id="CHEBI:49883"/>
    </cofactor>
    <text evidence="13">Binds 1 [4Fe-4S] cluster per subunit.</text>
</comment>
<dbReference type="InterPro" id="IPR050067">
    <property type="entry name" value="IPM_dehydratase_rel_enz"/>
</dbReference>
<dbReference type="STRING" id="60547.GCA_000751215_03946"/>
<dbReference type="PANTHER" id="PTHR43822:SF9">
    <property type="entry name" value="3-ISOPROPYLMALATE DEHYDRATASE"/>
    <property type="match status" value="1"/>
</dbReference>